<keyword evidence="11 14" id="KW-0472">Membrane</keyword>
<dbReference type="OrthoDB" id="5818798at2759"/>
<keyword evidence="16" id="KW-1185">Reference proteome</keyword>
<protein>
    <recommendedName>
        <fullName evidence="3">NADH dehydrogenase [ubiquinone] 1 beta subcomplex subunit 4</fullName>
    </recommendedName>
    <alternativeName>
        <fullName evidence="12">Complex I-B15</fullName>
    </alternativeName>
    <alternativeName>
        <fullName evidence="13">NADH-ubiquinone oxidoreductase B15 subunit</fullName>
    </alternativeName>
</protein>
<reference evidence="15 16" key="1">
    <citation type="journal article" date="2019" name="Commun. Biol.">
        <title>The bagworm genome reveals a unique fibroin gene that provides high tensile strength.</title>
        <authorList>
            <person name="Kono N."/>
            <person name="Nakamura H."/>
            <person name="Ohtoshi R."/>
            <person name="Tomita M."/>
            <person name="Numata K."/>
            <person name="Arakawa K."/>
        </authorList>
    </citation>
    <scope>NUCLEOTIDE SEQUENCE [LARGE SCALE GENOMIC DNA]</scope>
</reference>
<evidence type="ECO:0000256" key="4">
    <source>
        <dbReference type="ARBA" id="ARBA00022448"/>
    </source>
</evidence>
<keyword evidence="9 14" id="KW-1133">Transmembrane helix</keyword>
<dbReference type="Proteomes" id="UP000299102">
    <property type="component" value="Unassembled WGS sequence"/>
</dbReference>
<gene>
    <name evidence="15" type="primary">NDUFB4</name>
    <name evidence="15" type="ORF">EVAR_41995_1</name>
</gene>
<evidence type="ECO:0000256" key="9">
    <source>
        <dbReference type="ARBA" id="ARBA00022989"/>
    </source>
</evidence>
<evidence type="ECO:0000256" key="11">
    <source>
        <dbReference type="ARBA" id="ARBA00023136"/>
    </source>
</evidence>
<proteinExistence type="inferred from homology"/>
<dbReference type="PANTHER" id="PTHR15469">
    <property type="entry name" value="NADH-UBIQUINONE OXIDOREDUCTASE B15 SUBUNIT"/>
    <property type="match status" value="1"/>
</dbReference>
<evidence type="ECO:0000256" key="7">
    <source>
        <dbReference type="ARBA" id="ARBA00022792"/>
    </source>
</evidence>
<evidence type="ECO:0000256" key="13">
    <source>
        <dbReference type="ARBA" id="ARBA00030987"/>
    </source>
</evidence>
<comment type="subcellular location">
    <subcellularLocation>
        <location evidence="1">Mitochondrion inner membrane</location>
        <topology evidence="1">Single-pass membrane protein</topology>
    </subcellularLocation>
</comment>
<organism evidence="15 16">
    <name type="scientific">Eumeta variegata</name>
    <name type="common">Bagworm moth</name>
    <name type="synonym">Eumeta japonica</name>
    <dbReference type="NCBI Taxonomy" id="151549"/>
    <lineage>
        <taxon>Eukaryota</taxon>
        <taxon>Metazoa</taxon>
        <taxon>Ecdysozoa</taxon>
        <taxon>Arthropoda</taxon>
        <taxon>Hexapoda</taxon>
        <taxon>Insecta</taxon>
        <taxon>Pterygota</taxon>
        <taxon>Neoptera</taxon>
        <taxon>Endopterygota</taxon>
        <taxon>Lepidoptera</taxon>
        <taxon>Glossata</taxon>
        <taxon>Ditrysia</taxon>
        <taxon>Tineoidea</taxon>
        <taxon>Psychidae</taxon>
        <taxon>Oiketicinae</taxon>
        <taxon>Eumeta</taxon>
    </lineage>
</organism>
<evidence type="ECO:0000313" key="15">
    <source>
        <dbReference type="EMBL" id="GBP52092.1"/>
    </source>
</evidence>
<keyword evidence="7" id="KW-0999">Mitochondrion inner membrane</keyword>
<keyword evidence="5" id="KW-0679">Respiratory chain</keyword>
<evidence type="ECO:0000256" key="5">
    <source>
        <dbReference type="ARBA" id="ARBA00022660"/>
    </source>
</evidence>
<accession>A0A4C1WNK4</accession>
<dbReference type="InterPro" id="IPR009866">
    <property type="entry name" value="NADH_UbQ_OxRdtase_NDUFB4_su"/>
</dbReference>
<name>A0A4C1WNK4_EUMVA</name>
<comment type="caution">
    <text evidence="15">The sequence shown here is derived from an EMBL/GenBank/DDBJ whole genome shotgun (WGS) entry which is preliminary data.</text>
</comment>
<feature type="transmembrane region" description="Helical" evidence="14">
    <location>
        <begin position="70"/>
        <end position="89"/>
    </location>
</feature>
<evidence type="ECO:0000256" key="2">
    <source>
        <dbReference type="ARBA" id="ARBA00007260"/>
    </source>
</evidence>
<dbReference type="AlphaFoldDB" id="A0A4C1WNK4"/>
<evidence type="ECO:0000256" key="12">
    <source>
        <dbReference type="ARBA" id="ARBA00030212"/>
    </source>
</evidence>
<comment type="similarity">
    <text evidence="2">Belongs to the complex I NDUFB4 subunit family.</text>
</comment>
<evidence type="ECO:0000256" key="3">
    <source>
        <dbReference type="ARBA" id="ARBA00018681"/>
    </source>
</evidence>
<keyword evidence="8" id="KW-0249">Electron transport</keyword>
<evidence type="ECO:0000256" key="14">
    <source>
        <dbReference type="SAM" id="Phobius"/>
    </source>
</evidence>
<dbReference type="PANTHER" id="PTHR15469:SF0">
    <property type="entry name" value="NADH DEHYDROGENASE [UBIQUINONE] 1 BETA SUBCOMPLEX SUBUNIT 4"/>
    <property type="match status" value="1"/>
</dbReference>
<evidence type="ECO:0000313" key="16">
    <source>
        <dbReference type="Proteomes" id="UP000299102"/>
    </source>
</evidence>
<sequence>MVHGISPVDCKIIQAQAARRAQMREEFLKQKTNPWKHAAESGFIFDSGIQRYMSMKETQLERFRPNLKNSLFGIGVIIIPMFGVGYIVWKHRNDREQQIRCGELRYRDRLFKFQ</sequence>
<keyword evidence="6 14" id="KW-0812">Transmembrane</keyword>
<keyword evidence="10" id="KW-0496">Mitochondrion</keyword>
<dbReference type="EMBL" id="BGZK01000595">
    <property type="protein sequence ID" value="GBP52092.1"/>
    <property type="molecule type" value="Genomic_DNA"/>
</dbReference>
<evidence type="ECO:0000256" key="1">
    <source>
        <dbReference type="ARBA" id="ARBA00004434"/>
    </source>
</evidence>
<dbReference type="GO" id="GO:0005743">
    <property type="term" value="C:mitochondrial inner membrane"/>
    <property type="evidence" value="ECO:0007669"/>
    <property type="project" value="UniProtKB-SubCell"/>
</dbReference>
<keyword evidence="4" id="KW-0813">Transport</keyword>
<dbReference type="STRING" id="151549.A0A4C1WNK4"/>
<evidence type="ECO:0000256" key="10">
    <source>
        <dbReference type="ARBA" id="ARBA00023128"/>
    </source>
</evidence>
<dbReference type="Pfam" id="PF07225">
    <property type="entry name" value="NDUF_B4"/>
    <property type="match status" value="1"/>
</dbReference>
<evidence type="ECO:0000256" key="6">
    <source>
        <dbReference type="ARBA" id="ARBA00022692"/>
    </source>
</evidence>
<evidence type="ECO:0000256" key="8">
    <source>
        <dbReference type="ARBA" id="ARBA00022982"/>
    </source>
</evidence>